<name>A0A067SXP4_GALM3</name>
<feature type="chain" id="PRO_5001646260" description="CFEM domain-containing protein" evidence="5">
    <location>
        <begin position="21"/>
        <end position="103"/>
    </location>
</feature>
<feature type="domain" description="CFEM" evidence="6">
    <location>
        <begin position="7"/>
        <end position="103"/>
    </location>
</feature>
<keyword evidence="2" id="KW-0964">Secreted</keyword>
<evidence type="ECO:0000256" key="5">
    <source>
        <dbReference type="SAM" id="SignalP"/>
    </source>
</evidence>
<organism evidence="7 8">
    <name type="scientific">Galerina marginata (strain CBS 339.88)</name>
    <dbReference type="NCBI Taxonomy" id="685588"/>
    <lineage>
        <taxon>Eukaryota</taxon>
        <taxon>Fungi</taxon>
        <taxon>Dikarya</taxon>
        <taxon>Basidiomycota</taxon>
        <taxon>Agaricomycotina</taxon>
        <taxon>Agaricomycetes</taxon>
        <taxon>Agaricomycetidae</taxon>
        <taxon>Agaricales</taxon>
        <taxon>Agaricineae</taxon>
        <taxon>Strophariaceae</taxon>
        <taxon>Galerina</taxon>
    </lineage>
</organism>
<dbReference type="OrthoDB" id="3045591at2759"/>
<dbReference type="AlphaFoldDB" id="A0A067SXP4"/>
<evidence type="ECO:0000256" key="3">
    <source>
        <dbReference type="ARBA" id="ARBA00022729"/>
    </source>
</evidence>
<accession>A0A067SXP4</accession>
<dbReference type="InterPro" id="IPR008427">
    <property type="entry name" value="Extracellular_membr_CFEM_dom"/>
</dbReference>
<keyword evidence="4" id="KW-1015">Disulfide bond</keyword>
<evidence type="ECO:0000256" key="2">
    <source>
        <dbReference type="ARBA" id="ARBA00022525"/>
    </source>
</evidence>
<evidence type="ECO:0000313" key="7">
    <source>
        <dbReference type="EMBL" id="KDR71518.1"/>
    </source>
</evidence>
<dbReference type="Pfam" id="PF05730">
    <property type="entry name" value="CFEM"/>
    <property type="match status" value="1"/>
</dbReference>
<comment type="subcellular location">
    <subcellularLocation>
        <location evidence="1">Secreted</location>
    </subcellularLocation>
</comment>
<dbReference type="Proteomes" id="UP000027222">
    <property type="component" value="Unassembled WGS sequence"/>
</dbReference>
<gene>
    <name evidence="7" type="ORF">GALMADRAFT_788675</name>
</gene>
<sequence>MHFKPLVLTTIFTILAVAKAQIIAPVAWWASLDPCALQCAQKAADKAGCNINDIKCLCNSTSFWTDFKNCVQLSCPLVSDVSSSPIAVFNKACSAFLFHRCCL</sequence>
<evidence type="ECO:0000256" key="1">
    <source>
        <dbReference type="ARBA" id="ARBA00004613"/>
    </source>
</evidence>
<dbReference type="EMBL" id="KL142392">
    <property type="protein sequence ID" value="KDR71518.1"/>
    <property type="molecule type" value="Genomic_DNA"/>
</dbReference>
<feature type="signal peptide" evidence="5">
    <location>
        <begin position="1"/>
        <end position="20"/>
    </location>
</feature>
<dbReference type="STRING" id="685588.A0A067SXP4"/>
<dbReference type="SMART" id="SM00747">
    <property type="entry name" value="CFEM"/>
    <property type="match status" value="1"/>
</dbReference>
<protein>
    <recommendedName>
        <fullName evidence="6">CFEM domain-containing protein</fullName>
    </recommendedName>
</protein>
<evidence type="ECO:0000259" key="6">
    <source>
        <dbReference type="PROSITE" id="PS52012"/>
    </source>
</evidence>
<keyword evidence="3 5" id="KW-0732">Signal</keyword>
<keyword evidence="8" id="KW-1185">Reference proteome</keyword>
<dbReference type="HOGENOM" id="CLU_2263966_0_0_1"/>
<proteinExistence type="predicted"/>
<dbReference type="PROSITE" id="PS52012">
    <property type="entry name" value="CFEM"/>
    <property type="match status" value="1"/>
</dbReference>
<evidence type="ECO:0000313" key="8">
    <source>
        <dbReference type="Proteomes" id="UP000027222"/>
    </source>
</evidence>
<evidence type="ECO:0000256" key="4">
    <source>
        <dbReference type="ARBA" id="ARBA00023157"/>
    </source>
</evidence>
<reference evidence="8" key="1">
    <citation type="journal article" date="2014" name="Proc. Natl. Acad. Sci. U.S.A.">
        <title>Extensive sampling of basidiomycete genomes demonstrates inadequacy of the white-rot/brown-rot paradigm for wood decay fungi.</title>
        <authorList>
            <person name="Riley R."/>
            <person name="Salamov A.A."/>
            <person name="Brown D.W."/>
            <person name="Nagy L.G."/>
            <person name="Floudas D."/>
            <person name="Held B.W."/>
            <person name="Levasseur A."/>
            <person name="Lombard V."/>
            <person name="Morin E."/>
            <person name="Otillar R."/>
            <person name="Lindquist E.A."/>
            <person name="Sun H."/>
            <person name="LaButti K.M."/>
            <person name="Schmutz J."/>
            <person name="Jabbour D."/>
            <person name="Luo H."/>
            <person name="Baker S.E."/>
            <person name="Pisabarro A.G."/>
            <person name="Walton J.D."/>
            <person name="Blanchette R.A."/>
            <person name="Henrissat B."/>
            <person name="Martin F."/>
            <person name="Cullen D."/>
            <person name="Hibbett D.S."/>
            <person name="Grigoriev I.V."/>
        </authorList>
    </citation>
    <scope>NUCLEOTIDE SEQUENCE [LARGE SCALE GENOMIC DNA]</scope>
    <source>
        <strain evidence="8">CBS 339.88</strain>
    </source>
</reference>
<dbReference type="GO" id="GO:0005576">
    <property type="term" value="C:extracellular region"/>
    <property type="evidence" value="ECO:0007669"/>
    <property type="project" value="UniProtKB-SubCell"/>
</dbReference>